<accession>A0A5S9PH99</accession>
<dbReference type="GO" id="GO:0015344">
    <property type="term" value="F:siderophore uptake transmembrane transporter activity"/>
    <property type="evidence" value="ECO:0007669"/>
    <property type="project" value="TreeGrafter"/>
</dbReference>
<feature type="domain" description="TonB-dependent receptor-like beta-barrel" evidence="12">
    <location>
        <begin position="239"/>
        <end position="634"/>
    </location>
</feature>
<protein>
    <submittedName>
        <fullName evidence="14">Heme transporter BhuA</fullName>
    </submittedName>
</protein>
<comment type="subcellular location">
    <subcellularLocation>
        <location evidence="1 9">Cell outer membrane</location>
        <topology evidence="1 9">Multi-pass membrane protein</topology>
    </subcellularLocation>
</comment>
<dbReference type="Gene3D" id="2.170.130.10">
    <property type="entry name" value="TonB-dependent receptor, plug domain"/>
    <property type="match status" value="1"/>
</dbReference>
<keyword evidence="15" id="KW-1185">Reference proteome</keyword>
<reference evidence="14 15" key="1">
    <citation type="submission" date="2019-11" db="EMBL/GenBank/DDBJ databases">
        <authorList>
            <person name="Holert J."/>
        </authorList>
    </citation>
    <scope>NUCLEOTIDE SEQUENCE [LARGE SCALE GENOMIC DNA]</scope>
    <source>
        <strain evidence="14">SB11_3</strain>
    </source>
</reference>
<dbReference type="InterPro" id="IPR000531">
    <property type="entry name" value="Beta-barrel_TonB"/>
</dbReference>
<dbReference type="InterPro" id="IPR036942">
    <property type="entry name" value="Beta-barrel_TonB_sf"/>
</dbReference>
<dbReference type="Gene3D" id="2.40.170.20">
    <property type="entry name" value="TonB-dependent receptor, beta-barrel domain"/>
    <property type="match status" value="1"/>
</dbReference>
<keyword evidence="6 10" id="KW-0798">TonB box</keyword>
<evidence type="ECO:0000256" key="2">
    <source>
        <dbReference type="ARBA" id="ARBA00009810"/>
    </source>
</evidence>
<evidence type="ECO:0000256" key="9">
    <source>
        <dbReference type="PROSITE-ProRule" id="PRU01360"/>
    </source>
</evidence>
<organism evidence="14 15">
    <name type="scientific">BD1-7 clade bacterium</name>
    <dbReference type="NCBI Taxonomy" id="2029982"/>
    <lineage>
        <taxon>Bacteria</taxon>
        <taxon>Pseudomonadati</taxon>
        <taxon>Pseudomonadota</taxon>
        <taxon>Gammaproteobacteria</taxon>
        <taxon>Cellvibrionales</taxon>
        <taxon>Spongiibacteraceae</taxon>
        <taxon>BD1-7 clade</taxon>
    </lineage>
</organism>
<dbReference type="PROSITE" id="PS51257">
    <property type="entry name" value="PROKAR_LIPOPROTEIN"/>
    <property type="match status" value="1"/>
</dbReference>
<evidence type="ECO:0000256" key="4">
    <source>
        <dbReference type="ARBA" id="ARBA00022452"/>
    </source>
</evidence>
<name>A0A5S9PH99_9GAMM</name>
<keyword evidence="7 9" id="KW-0472">Membrane</keyword>
<gene>
    <name evidence="14" type="primary">bhuA</name>
    <name evidence="14" type="ORF">OPDIPICF_04522</name>
</gene>
<dbReference type="InterPro" id="IPR012910">
    <property type="entry name" value="Plug_dom"/>
</dbReference>
<evidence type="ECO:0000313" key="15">
    <source>
        <dbReference type="Proteomes" id="UP000441399"/>
    </source>
</evidence>
<dbReference type="Proteomes" id="UP000441399">
    <property type="component" value="Unassembled WGS sequence"/>
</dbReference>
<evidence type="ECO:0000256" key="5">
    <source>
        <dbReference type="ARBA" id="ARBA00022692"/>
    </source>
</evidence>
<dbReference type="InterPro" id="IPR039426">
    <property type="entry name" value="TonB-dep_rcpt-like"/>
</dbReference>
<dbReference type="Pfam" id="PF00593">
    <property type="entry name" value="TonB_dep_Rec_b-barrel"/>
    <property type="match status" value="1"/>
</dbReference>
<evidence type="ECO:0000256" key="10">
    <source>
        <dbReference type="RuleBase" id="RU003357"/>
    </source>
</evidence>
<dbReference type="Pfam" id="PF07715">
    <property type="entry name" value="Plug"/>
    <property type="match status" value="1"/>
</dbReference>
<feature type="signal peptide" evidence="11">
    <location>
        <begin position="1"/>
        <end position="30"/>
    </location>
</feature>
<dbReference type="PANTHER" id="PTHR30069:SF41">
    <property type="entry name" value="HEME_HEMOPEXIN UTILIZATION PROTEIN C"/>
    <property type="match status" value="1"/>
</dbReference>
<dbReference type="InterPro" id="IPR037066">
    <property type="entry name" value="Plug_dom_sf"/>
</dbReference>
<dbReference type="SUPFAM" id="SSF56935">
    <property type="entry name" value="Porins"/>
    <property type="match status" value="1"/>
</dbReference>
<comment type="similarity">
    <text evidence="2 9 10">Belongs to the TonB-dependent receptor family.</text>
</comment>
<dbReference type="GO" id="GO:0009279">
    <property type="term" value="C:cell outer membrane"/>
    <property type="evidence" value="ECO:0007669"/>
    <property type="project" value="UniProtKB-SubCell"/>
</dbReference>
<dbReference type="OrthoDB" id="5332150at2"/>
<keyword evidence="3 9" id="KW-0813">Transport</keyword>
<evidence type="ECO:0000256" key="1">
    <source>
        <dbReference type="ARBA" id="ARBA00004571"/>
    </source>
</evidence>
<evidence type="ECO:0000256" key="3">
    <source>
        <dbReference type="ARBA" id="ARBA00022448"/>
    </source>
</evidence>
<proteinExistence type="inferred from homology"/>
<feature type="chain" id="PRO_5024798943" evidence="11">
    <location>
        <begin position="31"/>
        <end position="676"/>
    </location>
</feature>
<evidence type="ECO:0000256" key="11">
    <source>
        <dbReference type="SAM" id="SignalP"/>
    </source>
</evidence>
<dbReference type="GO" id="GO:0044718">
    <property type="term" value="P:siderophore transmembrane transport"/>
    <property type="evidence" value="ECO:0007669"/>
    <property type="project" value="TreeGrafter"/>
</dbReference>
<dbReference type="AlphaFoldDB" id="A0A5S9PH99"/>
<evidence type="ECO:0000313" key="14">
    <source>
        <dbReference type="EMBL" id="CAA0103150.1"/>
    </source>
</evidence>
<keyword evidence="4 9" id="KW-1134">Transmembrane beta strand</keyword>
<evidence type="ECO:0000256" key="7">
    <source>
        <dbReference type="ARBA" id="ARBA00023136"/>
    </source>
</evidence>
<sequence length="676" mass="73802">MKTPRSTETFFTLNLLAACVASAVSSTALAQDDAQTEKSAQPVANKIEMIEVIGQATSGRDTIITDEELQNIQADSLEDIFRNDAQVRVGGPIGLGQKIYVRNIGEDLLNISIDGAEQAASVFHHSGRIAIEPDLLKQVEVEAGAGSATAGPGALGGSIRFTTKDPNDLLMPGETFGGIAKSTYYSNGDGNKSSLTLFGGDAEGKYTAMASVVGSSFGDAKDGEGDEIIGTNSDQFLGYTKFVANFTREHYLSLSYENLREKGDILYKPELIPSPRNPVAPTRANRSTGIVNYGFNADGDDTVLVNLNFYYTKQDQERQYSGINYDGAVDSWGINAQNTFNTDYNTVIYGINYRNDKAILNDVDFNPSHFEETGDVVGVFVQDVAQLGDIVTLSAGLRFDQYSMTDRNDNEFDDSGVSPNVSLNVEAAKNLNISIGYAEALRGVEVRDAFKISTNENSPDLKAERAKNAEFGVDYSISGFTVATGYYYSVIEDPIANAYPWDRVLQNLDDSIETKGYYLNVGYIWDRLSISAGFNNADTQAGGQNATRYVYKSGATTIGATGTIDVNYRPVDEFVFGWAANFVNGVDDFDVTLESDPQEVITVSKPGYSVHDFYAHWLPMKDDRLSINFTVKNIFNKQYINQASVENLANNPGYASISGQFDTGRDVRLGATFRFW</sequence>
<feature type="domain" description="TonB-dependent receptor plug" evidence="13">
    <location>
        <begin position="57"/>
        <end position="157"/>
    </location>
</feature>
<evidence type="ECO:0000256" key="8">
    <source>
        <dbReference type="ARBA" id="ARBA00023237"/>
    </source>
</evidence>
<dbReference type="EMBL" id="CACSIO010000009">
    <property type="protein sequence ID" value="CAA0103150.1"/>
    <property type="molecule type" value="Genomic_DNA"/>
</dbReference>
<evidence type="ECO:0000259" key="12">
    <source>
        <dbReference type="Pfam" id="PF00593"/>
    </source>
</evidence>
<keyword evidence="5 9" id="KW-0812">Transmembrane</keyword>
<keyword evidence="8 9" id="KW-0998">Cell outer membrane</keyword>
<keyword evidence="11" id="KW-0732">Signal</keyword>
<dbReference type="PROSITE" id="PS52016">
    <property type="entry name" value="TONB_DEPENDENT_REC_3"/>
    <property type="match status" value="1"/>
</dbReference>
<dbReference type="PANTHER" id="PTHR30069">
    <property type="entry name" value="TONB-DEPENDENT OUTER MEMBRANE RECEPTOR"/>
    <property type="match status" value="1"/>
</dbReference>
<evidence type="ECO:0000256" key="6">
    <source>
        <dbReference type="ARBA" id="ARBA00023077"/>
    </source>
</evidence>
<evidence type="ECO:0000259" key="13">
    <source>
        <dbReference type="Pfam" id="PF07715"/>
    </source>
</evidence>